<organism evidence="1 2">
    <name type="scientific">Morella rubra</name>
    <name type="common">Chinese bayberry</name>
    <dbReference type="NCBI Taxonomy" id="262757"/>
    <lineage>
        <taxon>Eukaryota</taxon>
        <taxon>Viridiplantae</taxon>
        <taxon>Streptophyta</taxon>
        <taxon>Embryophyta</taxon>
        <taxon>Tracheophyta</taxon>
        <taxon>Spermatophyta</taxon>
        <taxon>Magnoliopsida</taxon>
        <taxon>eudicotyledons</taxon>
        <taxon>Gunneridae</taxon>
        <taxon>Pentapetalae</taxon>
        <taxon>rosids</taxon>
        <taxon>fabids</taxon>
        <taxon>Fagales</taxon>
        <taxon>Myricaceae</taxon>
        <taxon>Morella</taxon>
    </lineage>
</organism>
<dbReference type="InterPro" id="IPR032675">
    <property type="entry name" value="LRR_dom_sf"/>
</dbReference>
<gene>
    <name evidence="1" type="ORF">CJ030_MR6G024810</name>
</gene>
<evidence type="ECO:0000313" key="2">
    <source>
        <dbReference type="Proteomes" id="UP000516437"/>
    </source>
</evidence>
<dbReference type="AlphaFoldDB" id="A0A6A1V7I1"/>
<protein>
    <submittedName>
        <fullName evidence="1">Protein NLRC3</fullName>
    </submittedName>
</protein>
<dbReference type="SMART" id="SM00368">
    <property type="entry name" value="LRR_RI"/>
    <property type="match status" value="3"/>
</dbReference>
<keyword evidence="2" id="KW-1185">Reference proteome</keyword>
<dbReference type="EMBL" id="RXIC02000024">
    <property type="protein sequence ID" value="KAB1208774.1"/>
    <property type="molecule type" value="Genomic_DNA"/>
</dbReference>
<dbReference type="OrthoDB" id="120976at2759"/>
<evidence type="ECO:0000313" key="1">
    <source>
        <dbReference type="EMBL" id="KAB1208774.1"/>
    </source>
</evidence>
<dbReference type="Proteomes" id="UP000516437">
    <property type="component" value="Chromosome 6"/>
</dbReference>
<dbReference type="PANTHER" id="PTHR47818">
    <property type="entry name" value="RNI-LIKE SUPERFAMILY PROTEIN"/>
    <property type="match status" value="1"/>
</dbReference>
<proteinExistence type="predicted"/>
<comment type="caution">
    <text evidence="1">The sequence shown here is derived from an EMBL/GenBank/DDBJ whole genome shotgun (WGS) entry which is preliminary data.</text>
</comment>
<dbReference type="Pfam" id="PF13516">
    <property type="entry name" value="LRR_6"/>
    <property type="match status" value="1"/>
</dbReference>
<sequence length="732" mass="81699">MREVPSLISLCIEAVKNELVQGGDIVTAVFELPYELFDPLLSKLPPLALQKLQSEICEKTGRHPPFNYDPSSTLITFLSVTSKIAASDSATNIFDIPLYPVKRMVSSVGSPRTLSTQIPSFWGETVKTPIVGCQISPWMQPFEDQNDHEFADDCFTNGRKRARFRRIEFFFFFQLHEVLWSLNLFSRDYVGEHKHPNNGNFRFPNRHWNFDSVWRGLFKLRWPDLVVWIQPVDWQQIYWETHLQDCLDEAAEIALIPSFNGCIGDIQLPDTVLKCIGFDGQDNPLTSNCSKLSYHCQQFGCFARCLRLQNILCTAETCHLLRNGKLKRLVLRWIRSREHVDGICKLLNQNKETLTSLEFIHCKLSSDFVNALCDFLLIKSVQTDGIQNFSISASSFVENNLLSLPVGLESFLSSGRSLCSLKLCDNQLGPKFANRVFNTLLNASSSISVLDLSENNISGWLSNFNKRSSSGTFPSLGMGKSLQSLRVLNLRGNNLCKDDVDSLRYALVHVPYLEVLDISDNSIEDEGIRSLIPYFSDASERCLSLADLNLENCELSGNGVTQLLDTLSNFRRPLKCLSLADNFLGSQVAVALGKFLNSSIEVLNVGGIGLGSSGFQELQGGMMAELKLVKINISKNRGGIETAKFLSKLISLAPELIEVNAASNFMPVEALTIISPALKVAEGKLQRLDLTGNPWADQAAYMSMLSEIKRKGRPILILPLPSAADAPYDDDP</sequence>
<name>A0A6A1V7I1_9ROSI</name>
<accession>A0A6A1V7I1</accession>
<reference evidence="1 2" key="1">
    <citation type="journal article" date="2019" name="Plant Biotechnol. J.">
        <title>The red bayberry genome and genetic basis of sex determination.</title>
        <authorList>
            <person name="Jia H.M."/>
            <person name="Jia H.J."/>
            <person name="Cai Q.L."/>
            <person name="Wang Y."/>
            <person name="Zhao H.B."/>
            <person name="Yang W.F."/>
            <person name="Wang G.Y."/>
            <person name="Li Y.H."/>
            <person name="Zhan D.L."/>
            <person name="Shen Y.T."/>
            <person name="Niu Q.F."/>
            <person name="Chang L."/>
            <person name="Qiu J."/>
            <person name="Zhao L."/>
            <person name="Xie H.B."/>
            <person name="Fu W.Y."/>
            <person name="Jin J."/>
            <person name="Li X.W."/>
            <person name="Jiao Y."/>
            <person name="Zhou C.C."/>
            <person name="Tu T."/>
            <person name="Chai C.Y."/>
            <person name="Gao J.L."/>
            <person name="Fan L.J."/>
            <person name="van de Weg E."/>
            <person name="Wang J.Y."/>
            <person name="Gao Z.S."/>
        </authorList>
    </citation>
    <scope>NUCLEOTIDE SEQUENCE [LARGE SCALE GENOMIC DNA]</scope>
    <source>
        <tissue evidence="1">Leaves</tissue>
    </source>
</reference>
<dbReference type="PANTHER" id="PTHR47818:SF2">
    <property type="entry name" value="F-BOX DOMAIN-CONTAINING PROTEIN"/>
    <property type="match status" value="1"/>
</dbReference>
<dbReference type="SUPFAM" id="SSF52047">
    <property type="entry name" value="RNI-like"/>
    <property type="match status" value="1"/>
</dbReference>
<dbReference type="InterPro" id="IPR001611">
    <property type="entry name" value="Leu-rich_rpt"/>
</dbReference>
<dbReference type="Gene3D" id="3.80.10.10">
    <property type="entry name" value="Ribonuclease Inhibitor"/>
    <property type="match status" value="2"/>
</dbReference>